<feature type="binding site" evidence="8">
    <location>
        <position position="129"/>
    </location>
    <ligand>
        <name>L-histidine</name>
        <dbReference type="ChEBI" id="CHEBI:57595"/>
    </ligand>
</feature>
<feature type="binding site" evidence="8">
    <location>
        <position position="111"/>
    </location>
    <ligand>
        <name>L-histidine</name>
        <dbReference type="ChEBI" id="CHEBI:57595"/>
    </ligand>
</feature>
<dbReference type="Gene3D" id="3.30.930.10">
    <property type="entry name" value="Bira Bifunctional Protein, Domain 2"/>
    <property type="match status" value="1"/>
</dbReference>
<gene>
    <name evidence="7" type="primary">hisS</name>
    <name evidence="10" type="ORF">IAD46_01875</name>
</gene>
<dbReference type="AlphaFoldDB" id="A0A9D1GR89"/>
<proteinExistence type="inferred from homology"/>
<evidence type="ECO:0000256" key="8">
    <source>
        <dbReference type="PIRSR" id="PIRSR001549-1"/>
    </source>
</evidence>
<dbReference type="GO" id="GO:0005524">
    <property type="term" value="F:ATP binding"/>
    <property type="evidence" value="ECO:0007669"/>
    <property type="project" value="UniProtKB-UniRule"/>
</dbReference>
<dbReference type="InterPro" id="IPR041715">
    <property type="entry name" value="HisRS-like_core"/>
</dbReference>
<organism evidence="10 11">
    <name type="scientific">Candidatus Pelethenecus faecipullorum</name>
    <dbReference type="NCBI Taxonomy" id="2840900"/>
    <lineage>
        <taxon>Bacteria</taxon>
        <taxon>Bacillati</taxon>
        <taxon>Mycoplasmatota</taxon>
        <taxon>Mollicutes</taxon>
        <taxon>Candidatus Pelethenecus</taxon>
    </lineage>
</organism>
<evidence type="ECO:0000313" key="11">
    <source>
        <dbReference type="Proteomes" id="UP000886758"/>
    </source>
</evidence>
<dbReference type="Pfam" id="PF03129">
    <property type="entry name" value="HGTP_anticodon"/>
    <property type="match status" value="1"/>
</dbReference>
<evidence type="ECO:0000256" key="7">
    <source>
        <dbReference type="HAMAP-Rule" id="MF_00127"/>
    </source>
</evidence>
<sequence length="437" mass="49783">MISKPKGTYDILPQEINSWTKLESTIRKICRIYNYKEIRTPLFEAYEVFHRDENDASDMVTKETYDFSDRADRRLTLRPEGTAGVVRAYVENKLYADRTVAKLFYMGSMFRYERPQKGRTRQFNQFGIEALGSDDPLLDAEVIALGYALIKALGLKDVTVKINTLGDAESRTRYKDVLVDYFKIHQEELCSDCQVRLAKNPLRILDCKIDREKPFFKQAPKMNDYLNEASKKRFEAVLKALDEMKIPYTIDEHLVRGLDYYSHTVFELEVHLKDFGAQNVIGGGGRYDSMVEQMGGPATPGIGMAFGMERLLLASQLAGKNLSSNDFVHVYFIALGQAAQEACLREMNVCRLGGLSCDMDFTGKSLKAQFKSADLNRALFTCILGDNELKEFTINIKDNQTDEQETISLYDVYPYVLKKIHERSGSACASCKEKEVK</sequence>
<comment type="similarity">
    <text evidence="1 7">Belongs to the class-II aminoacyl-tRNA synthetase family.</text>
</comment>
<dbReference type="Pfam" id="PF13393">
    <property type="entry name" value="tRNA-synt_His"/>
    <property type="match status" value="2"/>
</dbReference>
<dbReference type="InterPro" id="IPR036621">
    <property type="entry name" value="Anticodon-bd_dom_sf"/>
</dbReference>
<dbReference type="Proteomes" id="UP000886758">
    <property type="component" value="Unassembled WGS sequence"/>
</dbReference>
<keyword evidence="3 7" id="KW-0547">Nucleotide-binding</keyword>
<reference evidence="10" key="1">
    <citation type="submission" date="2020-10" db="EMBL/GenBank/DDBJ databases">
        <authorList>
            <person name="Gilroy R."/>
        </authorList>
    </citation>
    <scope>NUCLEOTIDE SEQUENCE</scope>
    <source>
        <strain evidence="10">ChiW17-6978</strain>
    </source>
</reference>
<feature type="binding site" evidence="8">
    <location>
        <position position="125"/>
    </location>
    <ligand>
        <name>L-histidine</name>
        <dbReference type="ChEBI" id="CHEBI:57595"/>
    </ligand>
</feature>
<dbReference type="InterPro" id="IPR004516">
    <property type="entry name" value="HisRS/HisZ"/>
</dbReference>
<dbReference type="PANTHER" id="PTHR43707">
    <property type="entry name" value="HISTIDYL-TRNA SYNTHETASE"/>
    <property type="match status" value="1"/>
</dbReference>
<feature type="binding site" evidence="8">
    <location>
        <begin position="80"/>
        <end position="82"/>
    </location>
    <ligand>
        <name>L-histidine</name>
        <dbReference type="ChEBI" id="CHEBI:57595"/>
    </ligand>
</feature>
<dbReference type="GO" id="GO:0004821">
    <property type="term" value="F:histidine-tRNA ligase activity"/>
    <property type="evidence" value="ECO:0007669"/>
    <property type="project" value="UniProtKB-UniRule"/>
</dbReference>
<dbReference type="CDD" id="cd00773">
    <property type="entry name" value="HisRS-like_core"/>
    <property type="match status" value="1"/>
</dbReference>
<dbReference type="InterPro" id="IPR015807">
    <property type="entry name" value="His-tRNA-ligase"/>
</dbReference>
<dbReference type="Gene3D" id="3.40.50.800">
    <property type="entry name" value="Anticodon-binding domain"/>
    <property type="match status" value="1"/>
</dbReference>
<comment type="subcellular location">
    <subcellularLocation>
        <location evidence="7">Cytoplasm</location>
    </subcellularLocation>
</comment>
<dbReference type="GO" id="GO:0006427">
    <property type="term" value="P:histidyl-tRNA aminoacylation"/>
    <property type="evidence" value="ECO:0007669"/>
    <property type="project" value="UniProtKB-UniRule"/>
</dbReference>
<dbReference type="SUPFAM" id="SSF52954">
    <property type="entry name" value="Class II aaRS ABD-related"/>
    <property type="match status" value="1"/>
</dbReference>
<evidence type="ECO:0000259" key="9">
    <source>
        <dbReference type="PROSITE" id="PS50862"/>
    </source>
</evidence>
<evidence type="ECO:0000256" key="5">
    <source>
        <dbReference type="ARBA" id="ARBA00023146"/>
    </source>
</evidence>
<dbReference type="EMBL" id="DVLF01000062">
    <property type="protein sequence ID" value="HIT49754.1"/>
    <property type="molecule type" value="Genomic_DNA"/>
</dbReference>
<comment type="caution">
    <text evidence="10">The sequence shown here is derived from an EMBL/GenBank/DDBJ whole genome shotgun (WGS) entry which is preliminary data.</text>
</comment>
<evidence type="ECO:0000256" key="2">
    <source>
        <dbReference type="ARBA" id="ARBA00022490"/>
    </source>
</evidence>
<dbReference type="HAMAP" id="MF_00127">
    <property type="entry name" value="His_tRNA_synth"/>
    <property type="match status" value="1"/>
</dbReference>
<reference evidence="10" key="2">
    <citation type="journal article" date="2021" name="PeerJ">
        <title>Extensive microbial diversity within the chicken gut microbiome revealed by metagenomics and culture.</title>
        <authorList>
            <person name="Gilroy R."/>
            <person name="Ravi A."/>
            <person name="Getino M."/>
            <person name="Pursley I."/>
            <person name="Horton D.L."/>
            <person name="Alikhan N.F."/>
            <person name="Baker D."/>
            <person name="Gharbi K."/>
            <person name="Hall N."/>
            <person name="Watson M."/>
            <person name="Adriaenssens E.M."/>
            <person name="Foster-Nyarko E."/>
            <person name="Jarju S."/>
            <person name="Secka A."/>
            <person name="Antonio M."/>
            <person name="Oren A."/>
            <person name="Chaudhuri R.R."/>
            <person name="La Ragione R."/>
            <person name="Hildebrand F."/>
            <person name="Pallen M.J."/>
        </authorList>
    </citation>
    <scope>NUCLEOTIDE SEQUENCE</scope>
    <source>
        <strain evidence="10">ChiW17-6978</strain>
    </source>
</reference>
<protein>
    <recommendedName>
        <fullName evidence="7">Histidine--tRNA ligase</fullName>
        <ecNumber evidence="7">6.1.1.21</ecNumber>
    </recommendedName>
    <alternativeName>
        <fullName evidence="7">Histidyl-tRNA synthetase</fullName>
        <shortName evidence="7">HisRS</shortName>
    </alternativeName>
</protein>
<keyword evidence="2 7" id="KW-0963">Cytoplasm</keyword>
<evidence type="ECO:0000256" key="6">
    <source>
        <dbReference type="ARBA" id="ARBA00047639"/>
    </source>
</evidence>
<comment type="subunit">
    <text evidence="7">Homodimer.</text>
</comment>
<feature type="binding site" evidence="8">
    <location>
        <position position="256"/>
    </location>
    <ligand>
        <name>L-histidine</name>
        <dbReference type="ChEBI" id="CHEBI:57595"/>
    </ligand>
</feature>
<dbReference type="GO" id="GO:0005737">
    <property type="term" value="C:cytoplasm"/>
    <property type="evidence" value="ECO:0007669"/>
    <property type="project" value="UniProtKB-SubCell"/>
</dbReference>
<comment type="catalytic activity">
    <reaction evidence="6 7">
        <text>tRNA(His) + L-histidine + ATP = L-histidyl-tRNA(His) + AMP + diphosphate + H(+)</text>
        <dbReference type="Rhea" id="RHEA:17313"/>
        <dbReference type="Rhea" id="RHEA-COMP:9665"/>
        <dbReference type="Rhea" id="RHEA-COMP:9689"/>
        <dbReference type="ChEBI" id="CHEBI:15378"/>
        <dbReference type="ChEBI" id="CHEBI:30616"/>
        <dbReference type="ChEBI" id="CHEBI:33019"/>
        <dbReference type="ChEBI" id="CHEBI:57595"/>
        <dbReference type="ChEBI" id="CHEBI:78442"/>
        <dbReference type="ChEBI" id="CHEBI:78527"/>
        <dbReference type="ChEBI" id="CHEBI:456215"/>
        <dbReference type="EC" id="6.1.1.21"/>
    </reaction>
</comment>
<evidence type="ECO:0000256" key="3">
    <source>
        <dbReference type="ARBA" id="ARBA00022741"/>
    </source>
</evidence>
<keyword evidence="5 7" id="KW-0030">Aminoacyl-tRNA synthetase</keyword>
<feature type="binding site" evidence="8">
    <location>
        <begin position="260"/>
        <end position="261"/>
    </location>
    <ligand>
        <name>L-histidine</name>
        <dbReference type="ChEBI" id="CHEBI:57595"/>
    </ligand>
</feature>
<keyword evidence="4 7" id="KW-0067">ATP-binding</keyword>
<dbReference type="NCBIfam" id="TIGR00442">
    <property type="entry name" value="hisS"/>
    <property type="match status" value="1"/>
</dbReference>
<evidence type="ECO:0000313" key="10">
    <source>
        <dbReference type="EMBL" id="HIT49754.1"/>
    </source>
</evidence>
<name>A0A9D1GR89_9MOLU</name>
<dbReference type="EC" id="6.1.1.21" evidence="7"/>
<dbReference type="PROSITE" id="PS50862">
    <property type="entry name" value="AA_TRNA_LIGASE_II"/>
    <property type="match status" value="1"/>
</dbReference>
<evidence type="ECO:0000256" key="1">
    <source>
        <dbReference type="ARBA" id="ARBA00008226"/>
    </source>
</evidence>
<accession>A0A9D1GR89</accession>
<dbReference type="PANTHER" id="PTHR43707:SF1">
    <property type="entry name" value="HISTIDINE--TRNA LIGASE, MITOCHONDRIAL-RELATED"/>
    <property type="match status" value="1"/>
</dbReference>
<keyword evidence="7" id="KW-0648">Protein biosynthesis</keyword>
<dbReference type="SUPFAM" id="SSF55681">
    <property type="entry name" value="Class II aaRS and biotin synthetases"/>
    <property type="match status" value="1"/>
</dbReference>
<evidence type="ECO:0000256" key="4">
    <source>
        <dbReference type="ARBA" id="ARBA00022840"/>
    </source>
</evidence>
<dbReference type="InterPro" id="IPR004154">
    <property type="entry name" value="Anticodon-bd"/>
</dbReference>
<feature type="domain" description="Aminoacyl-transfer RNA synthetases class-II family profile" evidence="9">
    <location>
        <begin position="7"/>
        <end position="314"/>
    </location>
</feature>
<dbReference type="PIRSF" id="PIRSF001549">
    <property type="entry name" value="His-tRNA_synth"/>
    <property type="match status" value="1"/>
</dbReference>
<keyword evidence="7 10" id="KW-0436">Ligase</keyword>
<dbReference type="InterPro" id="IPR045864">
    <property type="entry name" value="aa-tRNA-synth_II/BPL/LPL"/>
</dbReference>
<dbReference type="InterPro" id="IPR006195">
    <property type="entry name" value="aa-tRNA-synth_II"/>
</dbReference>